<sequence>MAYPWIIFKILHMQYSLVSLLMAFTAIVAVLQVALSTYGHRCHHPALRFLQWGASAVFIPLTAYIISYYMTKIKTMSCEDERYYLLDCSYDPFSEQCMPGFFTELLIVWTVLIQIIKGNTDIASAAVVTEALPVHGEAGGSRPFVELLAYSIWTTGLLLYYHINVKFWRWVLMLPICVIYSIKVVVKLTAFHRARGSFALGRNVNVIAGYMTQVYDFEEDGAGRPPRYIVIGEEKQHLEKTPNGYRIKACALEGNAITCSTLLTLDKIWPLWASGDPLLSSQSLQLRDLCLSFALFKSLRRRFAGYPLVEAGSPKALDFVLSGMLADADDHGRTFRVLIDELAFASNFYYSCLPWPFIGGWLAILYIFVSLLIVLGVFLMGTVLLSAIVLQAKSFYLIITFILTVAVLVMELWAMMSGMRSNWTKLALLHHYIKNNGNLCYAVKKVVAMVLRFGAVKRFDDKFGQNTMLEPRRFYKPPILLPKKLFHRASLLKSVDVPPEVKAAVLASLGRNSGRLSNGTAAILRSSLRDDIIWSCQGDHVLTVDILLVWHIGTSLFEMKYQPHNTSSPRTADMITATHLSQYCSYLVAAVPDMLPDDATWTKVHYREVTKDIKRSLGPAGGNNCYSHLVESLGASSRHRILQDGSKLAKHLVREVERQEEEGDKTRDEAAVWELLAEFWSEMVLYLAPSDNIKGHIEALSRGGEFITLLWALLLHAGITSRPCDVTEP</sequence>
<dbReference type="eggNOG" id="ENOG502QSWW">
    <property type="taxonomic scope" value="Eukaryota"/>
</dbReference>
<dbReference type="InterPro" id="IPR007658">
    <property type="entry name" value="DUF594"/>
</dbReference>
<dbReference type="Proteomes" id="UP000008021">
    <property type="component" value="Chromosome 1"/>
</dbReference>
<dbReference type="Gramene" id="OMERI01G16770.1">
    <property type="protein sequence ID" value="OMERI01G16770.1"/>
    <property type="gene ID" value="OMERI01G16770"/>
</dbReference>
<dbReference type="Pfam" id="PF13968">
    <property type="entry name" value="DUF4220"/>
    <property type="match status" value="1"/>
</dbReference>
<dbReference type="InterPro" id="IPR025315">
    <property type="entry name" value="DUF4220"/>
</dbReference>
<feature type="transmembrane region" description="Helical" evidence="2">
    <location>
        <begin position="395"/>
        <end position="415"/>
    </location>
</feature>
<protein>
    <recommendedName>
        <fullName evidence="3">DUF4220 domain-containing protein</fullName>
    </recommendedName>
</protein>
<keyword evidence="5" id="KW-1185">Reference proteome</keyword>
<keyword evidence="2" id="KW-0812">Transmembrane</keyword>
<dbReference type="Pfam" id="PF04578">
    <property type="entry name" value="DUF594"/>
    <property type="match status" value="1"/>
</dbReference>
<evidence type="ECO:0000313" key="5">
    <source>
        <dbReference type="Proteomes" id="UP000008021"/>
    </source>
</evidence>
<evidence type="ECO:0000259" key="3">
    <source>
        <dbReference type="Pfam" id="PF13968"/>
    </source>
</evidence>
<feature type="coiled-coil region" evidence="1">
    <location>
        <begin position="642"/>
        <end position="669"/>
    </location>
</feature>
<feature type="transmembrane region" description="Helical" evidence="2">
    <location>
        <begin position="167"/>
        <end position="186"/>
    </location>
</feature>
<feature type="domain" description="DUF4220" evidence="3">
    <location>
        <begin position="52"/>
        <end position="470"/>
    </location>
</feature>
<dbReference type="PANTHER" id="PTHR31325">
    <property type="entry name" value="OS01G0798800 PROTEIN-RELATED"/>
    <property type="match status" value="1"/>
</dbReference>
<evidence type="ECO:0000313" key="4">
    <source>
        <dbReference type="EnsemblPlants" id="OMERI01G16770.1"/>
    </source>
</evidence>
<dbReference type="EnsemblPlants" id="OMERI01G16770.1">
    <property type="protein sequence ID" value="OMERI01G16770.1"/>
    <property type="gene ID" value="OMERI01G16770"/>
</dbReference>
<feature type="transmembrane region" description="Helical" evidence="2">
    <location>
        <begin position="144"/>
        <end position="161"/>
    </location>
</feature>
<evidence type="ECO:0000256" key="1">
    <source>
        <dbReference type="SAM" id="Coils"/>
    </source>
</evidence>
<keyword evidence="2" id="KW-1133">Transmembrane helix</keyword>
<proteinExistence type="predicted"/>
<accession>A0A0E0C301</accession>
<dbReference type="STRING" id="40149.A0A0E0C301"/>
<keyword evidence="2" id="KW-0472">Membrane</keyword>
<reference evidence="4" key="2">
    <citation type="submission" date="2018-05" db="EMBL/GenBank/DDBJ databases">
        <title>OmerRS3 (Oryza meridionalis Reference Sequence Version 3).</title>
        <authorList>
            <person name="Zhang J."/>
            <person name="Kudrna D."/>
            <person name="Lee S."/>
            <person name="Talag J."/>
            <person name="Welchert J."/>
            <person name="Wing R.A."/>
        </authorList>
    </citation>
    <scope>NUCLEOTIDE SEQUENCE [LARGE SCALE GENOMIC DNA]</scope>
    <source>
        <strain evidence="4">cv. OR44</strain>
    </source>
</reference>
<organism evidence="4">
    <name type="scientific">Oryza meridionalis</name>
    <dbReference type="NCBI Taxonomy" id="40149"/>
    <lineage>
        <taxon>Eukaryota</taxon>
        <taxon>Viridiplantae</taxon>
        <taxon>Streptophyta</taxon>
        <taxon>Embryophyta</taxon>
        <taxon>Tracheophyta</taxon>
        <taxon>Spermatophyta</taxon>
        <taxon>Magnoliopsida</taxon>
        <taxon>Liliopsida</taxon>
        <taxon>Poales</taxon>
        <taxon>Poaceae</taxon>
        <taxon>BOP clade</taxon>
        <taxon>Oryzoideae</taxon>
        <taxon>Oryzeae</taxon>
        <taxon>Oryzinae</taxon>
        <taxon>Oryza</taxon>
    </lineage>
</organism>
<keyword evidence="1" id="KW-0175">Coiled coil</keyword>
<reference evidence="4" key="1">
    <citation type="submission" date="2015-04" db="UniProtKB">
        <authorList>
            <consortium name="EnsemblPlants"/>
        </authorList>
    </citation>
    <scope>IDENTIFICATION</scope>
</reference>
<evidence type="ECO:0000256" key="2">
    <source>
        <dbReference type="SAM" id="Phobius"/>
    </source>
</evidence>
<dbReference type="HOGENOM" id="CLU_008762_0_0_1"/>
<feature type="transmembrane region" description="Helical" evidence="2">
    <location>
        <begin position="49"/>
        <end position="69"/>
    </location>
</feature>
<name>A0A0E0C301_9ORYZ</name>
<feature type="transmembrane region" description="Helical" evidence="2">
    <location>
        <begin position="363"/>
        <end position="389"/>
    </location>
</feature>
<dbReference type="AlphaFoldDB" id="A0A0E0C301"/>